<name>A0A0M2GT80_9ACTN</name>
<dbReference type="EMBL" id="JYJH01000010">
    <property type="protein sequence ID" value="KJK38645.1"/>
    <property type="molecule type" value="Genomic_DNA"/>
</dbReference>
<evidence type="ECO:0000313" key="3">
    <source>
        <dbReference type="EMBL" id="KJK38645.1"/>
    </source>
</evidence>
<dbReference type="GO" id="GO:0008610">
    <property type="term" value="P:lipid biosynthetic process"/>
    <property type="evidence" value="ECO:0007669"/>
    <property type="project" value="UniProtKB-ARBA"/>
</dbReference>
<dbReference type="Proteomes" id="UP000034786">
    <property type="component" value="Unassembled WGS sequence"/>
</dbReference>
<dbReference type="SUPFAM" id="SSF52777">
    <property type="entry name" value="CoA-dependent acyltransferases"/>
    <property type="match status" value="2"/>
</dbReference>
<dbReference type="GO" id="GO:0043041">
    <property type="term" value="P:amino acid activation for nonribosomal peptide biosynthetic process"/>
    <property type="evidence" value="ECO:0007669"/>
    <property type="project" value="TreeGrafter"/>
</dbReference>
<dbReference type="PANTHER" id="PTHR45527">
    <property type="entry name" value="NONRIBOSOMAL PEPTIDE SYNTHETASE"/>
    <property type="match status" value="1"/>
</dbReference>
<dbReference type="InterPro" id="IPR001242">
    <property type="entry name" value="Condensation_dom"/>
</dbReference>
<dbReference type="STRING" id="284040.UK15_16430"/>
<accession>A0A0M2GT80</accession>
<sequence>MTSSPSPALAARLAALTPQQRALLRAKVLRARPQERLTPGQRRLWETHHAIGGRPADVVCQAVRLTGATADLDRLAERVEGFVRDHEALRTTFEETGGEVRPVVHEALPPRLTRSHCATAQEAEALARELAREPFDLASGPLLRVVLATGPAAQEAWLLVVVHNLVFDAWSFEMLLDALDRDAGAPAPAVTPFSRWAREQAAWVAGDAGRAAAEYWAGVVDAPPPPLPTDRPRSGTTARNGNRVAFSLPPGVTAGIAALAKREAASAYAGWLAVAWAALEKFGGHADVLLGTFTAGRDRPGAETAVGYLLNVLPVRLRNPDDGSWAARVRTARTISRAGLRHAAYPGELIDAPRRVAGTHPLFDAVFVFDNLGETTRTLQDAVVSTTDVDKGTARYDLTLAVYPRADGVTGWLEYDTELYEEATVRRLAELFTAAAEEASREGCR</sequence>
<dbReference type="PATRIC" id="fig|284040.3.peg.8294"/>
<evidence type="ECO:0000259" key="2">
    <source>
        <dbReference type="Pfam" id="PF00668"/>
    </source>
</evidence>
<dbReference type="PANTHER" id="PTHR45527:SF1">
    <property type="entry name" value="FATTY ACID SYNTHASE"/>
    <property type="match status" value="1"/>
</dbReference>
<keyword evidence="4" id="KW-1185">Reference proteome</keyword>
<dbReference type="GO" id="GO:0044550">
    <property type="term" value="P:secondary metabolite biosynthetic process"/>
    <property type="evidence" value="ECO:0007669"/>
    <property type="project" value="TreeGrafter"/>
</dbReference>
<evidence type="ECO:0000313" key="4">
    <source>
        <dbReference type="Proteomes" id="UP000034786"/>
    </source>
</evidence>
<gene>
    <name evidence="3" type="ORF">UK15_16430</name>
</gene>
<dbReference type="InterPro" id="IPR023213">
    <property type="entry name" value="CAT-like_dom_sf"/>
</dbReference>
<reference evidence="4" key="1">
    <citation type="submission" date="2015-02" db="EMBL/GenBank/DDBJ databases">
        <authorList>
            <person name="Ju K.-S."/>
            <person name="Doroghazi J.R."/>
            <person name="Metcalf W."/>
        </authorList>
    </citation>
    <scope>NUCLEOTIDE SEQUENCE [LARGE SCALE GENOMIC DNA]</scope>
    <source>
        <strain evidence="4">NRRL B-16380</strain>
    </source>
</reference>
<proteinExistence type="predicted"/>
<feature type="region of interest" description="Disordered" evidence="1">
    <location>
        <begin position="222"/>
        <end position="242"/>
    </location>
</feature>
<evidence type="ECO:0000256" key="1">
    <source>
        <dbReference type="SAM" id="MobiDB-lite"/>
    </source>
</evidence>
<dbReference type="RefSeq" id="WP_031134304.1">
    <property type="nucleotide sequence ID" value="NZ_JYJH01000010.1"/>
</dbReference>
<dbReference type="AlphaFoldDB" id="A0A0M2GT80"/>
<dbReference type="Gene3D" id="3.30.559.30">
    <property type="entry name" value="Nonribosomal peptide synthetase, condensation domain"/>
    <property type="match status" value="1"/>
</dbReference>
<dbReference type="GO" id="GO:0003824">
    <property type="term" value="F:catalytic activity"/>
    <property type="evidence" value="ECO:0007669"/>
    <property type="project" value="InterPro"/>
</dbReference>
<dbReference type="GO" id="GO:0005737">
    <property type="term" value="C:cytoplasm"/>
    <property type="evidence" value="ECO:0007669"/>
    <property type="project" value="TreeGrafter"/>
</dbReference>
<dbReference type="GO" id="GO:0031177">
    <property type="term" value="F:phosphopantetheine binding"/>
    <property type="evidence" value="ECO:0007669"/>
    <property type="project" value="TreeGrafter"/>
</dbReference>
<organism evidence="3 4">
    <name type="scientific">Streptomyces variegatus</name>
    <dbReference type="NCBI Taxonomy" id="284040"/>
    <lineage>
        <taxon>Bacteria</taxon>
        <taxon>Bacillati</taxon>
        <taxon>Actinomycetota</taxon>
        <taxon>Actinomycetes</taxon>
        <taxon>Kitasatosporales</taxon>
        <taxon>Streptomycetaceae</taxon>
        <taxon>Streptomyces</taxon>
    </lineage>
</organism>
<feature type="domain" description="Condensation" evidence="2">
    <location>
        <begin position="37"/>
        <end position="440"/>
    </location>
</feature>
<dbReference type="Gene3D" id="3.30.559.10">
    <property type="entry name" value="Chloramphenicol acetyltransferase-like domain"/>
    <property type="match status" value="1"/>
</dbReference>
<comment type="caution">
    <text evidence="3">The sequence shown here is derived from an EMBL/GenBank/DDBJ whole genome shotgun (WGS) entry which is preliminary data.</text>
</comment>
<dbReference type="Pfam" id="PF00668">
    <property type="entry name" value="Condensation"/>
    <property type="match status" value="1"/>
</dbReference>
<protein>
    <recommendedName>
        <fullName evidence="2">Condensation domain-containing protein</fullName>
    </recommendedName>
</protein>